<gene>
    <name evidence="2" type="ORF">B6D57_00095</name>
</gene>
<name>A0A1W9S409_9BACT</name>
<feature type="transmembrane region" description="Helical" evidence="1">
    <location>
        <begin position="250"/>
        <end position="269"/>
    </location>
</feature>
<evidence type="ECO:0000313" key="2">
    <source>
        <dbReference type="EMBL" id="OQX91357.1"/>
    </source>
</evidence>
<keyword evidence="1" id="KW-0472">Membrane</keyword>
<evidence type="ECO:0000313" key="3">
    <source>
        <dbReference type="Proteomes" id="UP000192611"/>
    </source>
</evidence>
<feature type="transmembrane region" description="Helical" evidence="1">
    <location>
        <begin position="15"/>
        <end position="34"/>
    </location>
</feature>
<dbReference type="EMBL" id="NATQ01000001">
    <property type="protein sequence ID" value="OQX91357.1"/>
    <property type="molecule type" value="Genomic_DNA"/>
</dbReference>
<keyword evidence="1" id="KW-1133">Transmembrane helix</keyword>
<reference evidence="3" key="1">
    <citation type="submission" date="2017-03" db="EMBL/GenBank/DDBJ databases">
        <title>Novel pathways for hydrocarbon cycling and metabolic interdependencies in hydrothermal sediment communities.</title>
        <authorList>
            <person name="Dombrowski N."/>
            <person name="Seitz K."/>
            <person name="Teske A."/>
            <person name="Baker B."/>
        </authorList>
    </citation>
    <scope>NUCLEOTIDE SEQUENCE [LARGE SCALE GENOMIC DNA]</scope>
</reference>
<protein>
    <submittedName>
        <fullName evidence="2">Uncharacterized protein</fullName>
    </submittedName>
</protein>
<dbReference type="Proteomes" id="UP000192611">
    <property type="component" value="Unassembled WGS sequence"/>
</dbReference>
<dbReference type="AlphaFoldDB" id="A0A1W9S409"/>
<comment type="caution">
    <text evidence="2">The sequence shown here is derived from an EMBL/GenBank/DDBJ whole genome shotgun (WGS) entry which is preliminary data.</text>
</comment>
<accession>A0A1W9S409</accession>
<evidence type="ECO:0000256" key="1">
    <source>
        <dbReference type="SAM" id="Phobius"/>
    </source>
</evidence>
<organism evidence="2 3">
    <name type="scientific">Candidatus Coatesbacteria bacterium 4484_99</name>
    <dbReference type="NCBI Taxonomy" id="1970774"/>
    <lineage>
        <taxon>Bacteria</taxon>
        <taxon>Candidatus Coatesiibacteriota</taxon>
    </lineage>
</organism>
<sequence>MKNLLDKFLKMDRRYIFFLVALGVIIPLIVPIGLPVDITKPVKDVYDAIDSLPEGSYVIISLDYDPATIPELDPMAYAILRHCFRKNLKVITMTLLPAGPGVAEMATKTCAKLENKKYGEDYVFLGYKVGVSAVILGIGEDIRIPFPQDYYGTSIDDLPMMKGYKNYDDTEIVITISGTNVPASWVAYAHQRYHVNVASGVTAVMAADFYPYLQTGQMVGLIGGLKGAAEYEKLVGVPGKAFVGMDAQSIIHSLIIILIIIGNIAYFIVRKSKKEGVG</sequence>
<keyword evidence="1" id="KW-0812">Transmembrane</keyword>
<proteinExistence type="predicted"/>